<dbReference type="Proteomes" id="UP000033121">
    <property type="component" value="Unassembled WGS sequence"/>
</dbReference>
<gene>
    <name evidence="2" type="ORF">FPE01S_01_07020</name>
</gene>
<evidence type="ECO:0000259" key="1">
    <source>
        <dbReference type="Pfam" id="PF20243"/>
    </source>
</evidence>
<feature type="domain" description="Copper-binding protein MbnP-like" evidence="1">
    <location>
        <begin position="31"/>
        <end position="222"/>
    </location>
</feature>
<organism evidence="2 3">
    <name type="scientific">Flavihumibacter petaseus NBRC 106054</name>
    <dbReference type="NCBI Taxonomy" id="1220578"/>
    <lineage>
        <taxon>Bacteria</taxon>
        <taxon>Pseudomonadati</taxon>
        <taxon>Bacteroidota</taxon>
        <taxon>Chitinophagia</taxon>
        <taxon>Chitinophagales</taxon>
        <taxon>Chitinophagaceae</taxon>
        <taxon>Flavihumibacter</taxon>
    </lineage>
</organism>
<dbReference type="InterPro" id="IPR046863">
    <property type="entry name" value="MbnP-like_dom"/>
</dbReference>
<comment type="caution">
    <text evidence="2">The sequence shown here is derived from an EMBL/GenBank/DDBJ whole genome shotgun (WGS) entry which is preliminary data.</text>
</comment>
<proteinExistence type="predicted"/>
<evidence type="ECO:0000313" key="2">
    <source>
        <dbReference type="EMBL" id="GAO41688.1"/>
    </source>
</evidence>
<sequence>MKYPLTIFLLPLLILVGCRKEDSRENAESAYLELAISVEMNGSPFVPGQDYSTVFGETLRPDALRFYIGQYRLSGQESAEQFNDSYQLFDLAKPETHTLRVPIQPGTYDQINLLLGVDSARNVSGVQTGALDPVLGMFWTWNSGYIFLKFEGHSDASPEPDKIFQYHIGGFRSPWSAIRTFQAILNQDEQWVLTSGQTLHLDLTCQLDLFFNASLPLRIADTPVEMTPGENSARLADNFAGSFSLTNWVIQ</sequence>
<keyword evidence="3" id="KW-1185">Reference proteome</keyword>
<dbReference type="EMBL" id="BBWV01000001">
    <property type="protein sequence ID" value="GAO41688.1"/>
    <property type="molecule type" value="Genomic_DNA"/>
</dbReference>
<dbReference type="RefSeq" id="WP_052955480.1">
    <property type="nucleotide sequence ID" value="NZ_BBWV01000001.1"/>
</dbReference>
<name>A0A0E9MW08_9BACT</name>
<dbReference type="PROSITE" id="PS51257">
    <property type="entry name" value="PROKAR_LIPOPROTEIN"/>
    <property type="match status" value="1"/>
</dbReference>
<accession>A0A0E9MW08</accession>
<evidence type="ECO:0000313" key="3">
    <source>
        <dbReference type="Proteomes" id="UP000033121"/>
    </source>
</evidence>
<dbReference type="STRING" id="1220578.FPE01S_01_07020"/>
<dbReference type="AlphaFoldDB" id="A0A0E9MW08"/>
<dbReference type="Pfam" id="PF20243">
    <property type="entry name" value="MbnP"/>
    <property type="match status" value="1"/>
</dbReference>
<reference evidence="2 3" key="1">
    <citation type="submission" date="2015-04" db="EMBL/GenBank/DDBJ databases">
        <title>Whole genome shotgun sequence of Flavihumibacter petaseus NBRC 106054.</title>
        <authorList>
            <person name="Miyazawa S."/>
            <person name="Hosoyama A."/>
            <person name="Hashimoto M."/>
            <person name="Noguchi M."/>
            <person name="Tsuchikane K."/>
            <person name="Ohji S."/>
            <person name="Yamazoe A."/>
            <person name="Ichikawa N."/>
            <person name="Kimura A."/>
            <person name="Fujita N."/>
        </authorList>
    </citation>
    <scope>NUCLEOTIDE SEQUENCE [LARGE SCALE GENOMIC DNA]</scope>
    <source>
        <strain evidence="2 3">NBRC 106054</strain>
    </source>
</reference>
<protein>
    <recommendedName>
        <fullName evidence="1">Copper-binding protein MbnP-like domain-containing protein</fullName>
    </recommendedName>
</protein>
<dbReference type="OrthoDB" id="1422031at2"/>